<dbReference type="PANTHER" id="PTHR43046">
    <property type="entry name" value="GDP-MANNOSE MANNOSYL HYDROLASE"/>
    <property type="match status" value="1"/>
</dbReference>
<protein>
    <submittedName>
        <fullName evidence="4">NUDIX family protein</fullName>
    </submittedName>
</protein>
<dbReference type="PROSITE" id="PS51462">
    <property type="entry name" value="NUDIX"/>
    <property type="match status" value="1"/>
</dbReference>
<dbReference type="EMBL" id="CP011542">
    <property type="protein sequence ID" value="AKK07119.1"/>
    <property type="molecule type" value="Genomic_DNA"/>
</dbReference>
<evidence type="ECO:0000259" key="3">
    <source>
        <dbReference type="PROSITE" id="PS51462"/>
    </source>
</evidence>
<dbReference type="CDD" id="cd04690">
    <property type="entry name" value="NUDIX_Hydrolase"/>
    <property type="match status" value="1"/>
</dbReference>
<dbReference type="SUPFAM" id="SSF55811">
    <property type="entry name" value="Nudix"/>
    <property type="match status" value="1"/>
</dbReference>
<dbReference type="InterPro" id="IPR015797">
    <property type="entry name" value="NUDIX_hydrolase-like_dom_sf"/>
</dbReference>
<sequence>MEQYEHVVVVSALIMRDAAGAILIVRKEGTSKFMLPGGKIEPGETPAETVVREAAEEISVTLDQQKLRFVGEFLTDATNEPGWGVRAYVFEHPFVADWKLAGEIAEAQWLDAEKALPSNIGPLLSDALLPVLRQSV</sequence>
<proteinExistence type="predicted"/>
<dbReference type="PATRIC" id="fig|571915.4.peg.3032"/>
<dbReference type="RefSeq" id="WP_047263012.1">
    <property type="nucleotide sequence ID" value="NZ_CP011542.1"/>
</dbReference>
<reference evidence="5" key="2">
    <citation type="submission" date="2015-05" db="EMBL/GenBank/DDBJ databases">
        <title>Complete genome sequence of Corynebacterium mustelae DSM 45274, isolated from various tissues of a male ferret with lethal sepsis.</title>
        <authorList>
            <person name="Ruckert C."/>
            <person name="Albersmeier A."/>
            <person name="Winkler A."/>
            <person name="Tauch A."/>
        </authorList>
    </citation>
    <scope>NUCLEOTIDE SEQUENCE [LARGE SCALE GENOMIC DNA]</scope>
    <source>
        <strain evidence="5">DSM 45274</strain>
    </source>
</reference>
<name>A0A0G3H171_9CORY</name>
<evidence type="ECO:0000313" key="4">
    <source>
        <dbReference type="EMBL" id="AKK07119.1"/>
    </source>
</evidence>
<dbReference type="AlphaFoldDB" id="A0A0G3H171"/>
<dbReference type="KEGG" id="cmv:CMUST_14130"/>
<dbReference type="PANTHER" id="PTHR43046:SF2">
    <property type="entry name" value="8-OXO-DGTP DIPHOSPHATASE-RELATED"/>
    <property type="match status" value="1"/>
</dbReference>
<evidence type="ECO:0000256" key="2">
    <source>
        <dbReference type="ARBA" id="ARBA00022801"/>
    </source>
</evidence>
<dbReference type="Gene3D" id="3.90.79.10">
    <property type="entry name" value="Nucleoside Triphosphate Pyrophosphohydrolase"/>
    <property type="match status" value="1"/>
</dbReference>
<dbReference type="Pfam" id="PF00293">
    <property type="entry name" value="NUDIX"/>
    <property type="match status" value="1"/>
</dbReference>
<organism evidence="4 5">
    <name type="scientific">Corynebacterium mustelae</name>
    <dbReference type="NCBI Taxonomy" id="571915"/>
    <lineage>
        <taxon>Bacteria</taxon>
        <taxon>Bacillati</taxon>
        <taxon>Actinomycetota</taxon>
        <taxon>Actinomycetes</taxon>
        <taxon>Mycobacteriales</taxon>
        <taxon>Corynebacteriaceae</taxon>
        <taxon>Corynebacterium</taxon>
    </lineage>
</organism>
<accession>A0A0G3H171</accession>
<keyword evidence="2" id="KW-0378">Hydrolase</keyword>
<evidence type="ECO:0000313" key="5">
    <source>
        <dbReference type="Proteomes" id="UP000035199"/>
    </source>
</evidence>
<gene>
    <name evidence="4" type="ORF">CMUST_14130</name>
</gene>
<dbReference type="Proteomes" id="UP000035199">
    <property type="component" value="Chromosome"/>
</dbReference>
<dbReference type="GO" id="GO:0016787">
    <property type="term" value="F:hydrolase activity"/>
    <property type="evidence" value="ECO:0007669"/>
    <property type="project" value="UniProtKB-KW"/>
</dbReference>
<feature type="domain" description="Nudix hydrolase" evidence="3">
    <location>
        <begin position="5"/>
        <end position="136"/>
    </location>
</feature>
<comment type="cofactor">
    <cofactor evidence="1">
        <name>Mg(2+)</name>
        <dbReference type="ChEBI" id="CHEBI:18420"/>
    </cofactor>
</comment>
<dbReference type="InterPro" id="IPR000086">
    <property type="entry name" value="NUDIX_hydrolase_dom"/>
</dbReference>
<evidence type="ECO:0000256" key="1">
    <source>
        <dbReference type="ARBA" id="ARBA00001946"/>
    </source>
</evidence>
<dbReference type="STRING" id="571915.CMUST_14130"/>
<keyword evidence="5" id="KW-1185">Reference proteome</keyword>
<reference evidence="4 5" key="1">
    <citation type="journal article" date="2015" name="Genome Announc.">
        <title>Complete Genome Sequence of the Type Strain Corynebacterium mustelae DSM 45274, Isolated from Various Tissues of a Male Ferret with Lethal Sepsis.</title>
        <authorList>
            <person name="Ruckert C."/>
            <person name="Eimer J."/>
            <person name="Winkler A."/>
            <person name="Tauch A."/>
        </authorList>
    </citation>
    <scope>NUCLEOTIDE SEQUENCE [LARGE SCALE GENOMIC DNA]</scope>
    <source>
        <strain evidence="4 5">DSM 45274</strain>
    </source>
</reference>